<organism evidence="14 15">
    <name type="scientific">Thalictrum thalictroides</name>
    <name type="common">Rue-anemone</name>
    <name type="synonym">Anemone thalictroides</name>
    <dbReference type="NCBI Taxonomy" id="46969"/>
    <lineage>
        <taxon>Eukaryota</taxon>
        <taxon>Viridiplantae</taxon>
        <taxon>Streptophyta</taxon>
        <taxon>Embryophyta</taxon>
        <taxon>Tracheophyta</taxon>
        <taxon>Spermatophyta</taxon>
        <taxon>Magnoliopsida</taxon>
        <taxon>Ranunculales</taxon>
        <taxon>Ranunculaceae</taxon>
        <taxon>Thalictroideae</taxon>
        <taxon>Thalictrum</taxon>
    </lineage>
</organism>
<dbReference type="FunFam" id="2.120.10.30:FF:000032">
    <property type="entry name" value="Protein STRICTOSIDINE SYNTHASE-LIKE 13"/>
    <property type="match status" value="1"/>
</dbReference>
<keyword evidence="10" id="KW-0325">Glycoprotein</keyword>
<comment type="similarity">
    <text evidence="4">Belongs to the strictosidine synthase family.</text>
</comment>
<keyword evidence="11" id="KW-0539">Nucleus</keyword>
<dbReference type="InterPro" id="IPR008207">
    <property type="entry name" value="Sig_transdc_His_kin_Hpt_dom"/>
</dbReference>
<keyword evidence="7" id="KW-0732">Signal</keyword>
<reference evidence="14 15" key="1">
    <citation type="submission" date="2020-06" db="EMBL/GenBank/DDBJ databases">
        <title>Transcriptomic and genomic resources for Thalictrum thalictroides and T. hernandezii: Facilitating candidate gene discovery in an emerging model plant lineage.</title>
        <authorList>
            <person name="Arias T."/>
            <person name="Riano-Pachon D.M."/>
            <person name="Di Stilio V.S."/>
        </authorList>
    </citation>
    <scope>NUCLEOTIDE SEQUENCE [LARGE SCALE GENOMIC DNA]</scope>
    <source>
        <strain evidence="15">cv. WT478/WT964</strain>
        <tissue evidence="14">Leaves</tissue>
    </source>
</reference>
<dbReference type="PANTHER" id="PTHR10426">
    <property type="entry name" value="STRICTOSIDINE SYNTHASE-RELATED"/>
    <property type="match status" value="1"/>
</dbReference>
<dbReference type="GO" id="GO:0005829">
    <property type="term" value="C:cytosol"/>
    <property type="evidence" value="ECO:0007669"/>
    <property type="project" value="UniProtKB-SubCell"/>
</dbReference>
<evidence type="ECO:0000256" key="1">
    <source>
        <dbReference type="ARBA" id="ARBA00004116"/>
    </source>
</evidence>
<proteinExistence type="inferred from homology"/>
<evidence type="ECO:0000256" key="8">
    <source>
        <dbReference type="ARBA" id="ARBA00022864"/>
    </source>
</evidence>
<comment type="subcellular location">
    <subcellularLocation>
        <location evidence="3">Cytoplasm</location>
        <location evidence="3">Cytosol</location>
    </subcellularLocation>
    <subcellularLocation>
        <location evidence="2">Nucleus</location>
    </subcellularLocation>
    <subcellularLocation>
        <location evidence="1">Vacuole</location>
    </subcellularLocation>
</comment>
<dbReference type="Pfam" id="PF03088">
    <property type="entry name" value="Str_synth"/>
    <property type="match status" value="1"/>
</dbReference>
<accession>A0A7J6WRB6</accession>
<dbReference type="GO" id="GO:0012505">
    <property type="term" value="C:endomembrane system"/>
    <property type="evidence" value="ECO:0007669"/>
    <property type="project" value="TreeGrafter"/>
</dbReference>
<evidence type="ECO:0000256" key="7">
    <source>
        <dbReference type="ARBA" id="ARBA00022729"/>
    </source>
</evidence>
<dbReference type="GO" id="GO:0009736">
    <property type="term" value="P:cytokinin-activated signaling pathway"/>
    <property type="evidence" value="ECO:0007669"/>
    <property type="project" value="UniProtKB-KW"/>
</dbReference>
<keyword evidence="6" id="KW-0926">Vacuole</keyword>
<name>A0A7J6WRB6_THATH</name>
<evidence type="ECO:0000313" key="14">
    <source>
        <dbReference type="EMBL" id="KAF5199150.1"/>
    </source>
</evidence>
<dbReference type="Pfam" id="PF20067">
    <property type="entry name" value="SSL_N"/>
    <property type="match status" value="1"/>
</dbReference>
<dbReference type="OrthoDB" id="5307922at2759"/>
<evidence type="ECO:0000256" key="11">
    <source>
        <dbReference type="ARBA" id="ARBA00023242"/>
    </source>
</evidence>
<evidence type="ECO:0000256" key="3">
    <source>
        <dbReference type="ARBA" id="ARBA00004514"/>
    </source>
</evidence>
<dbReference type="CDD" id="cd00088">
    <property type="entry name" value="HPT"/>
    <property type="match status" value="1"/>
</dbReference>
<dbReference type="GO" id="GO:0005634">
    <property type="term" value="C:nucleus"/>
    <property type="evidence" value="ECO:0007669"/>
    <property type="project" value="UniProtKB-SubCell"/>
</dbReference>
<evidence type="ECO:0000256" key="9">
    <source>
        <dbReference type="ARBA" id="ARBA00023012"/>
    </source>
</evidence>
<dbReference type="EMBL" id="JABWDY010012361">
    <property type="protein sequence ID" value="KAF5199150.1"/>
    <property type="molecule type" value="Genomic_DNA"/>
</dbReference>
<feature type="modified residue" description="Phosphohistidine" evidence="12">
    <location>
        <position position="63"/>
    </location>
</feature>
<dbReference type="AlphaFoldDB" id="A0A7J6WRB6"/>
<dbReference type="InterPro" id="IPR011042">
    <property type="entry name" value="6-blade_b-propeller_TolB-like"/>
</dbReference>
<dbReference type="SUPFAM" id="SSF47226">
    <property type="entry name" value="Histidine-containing phosphotransfer domain, HPT domain"/>
    <property type="match status" value="1"/>
</dbReference>
<dbReference type="PANTHER" id="PTHR10426:SF86">
    <property type="entry name" value="PROTEIN STRICTOSIDINE SYNTHASE-LIKE 10-LIKE"/>
    <property type="match status" value="1"/>
</dbReference>
<evidence type="ECO:0000256" key="2">
    <source>
        <dbReference type="ARBA" id="ARBA00004123"/>
    </source>
</evidence>
<dbReference type="Proteomes" id="UP000554482">
    <property type="component" value="Unassembled WGS sequence"/>
</dbReference>
<evidence type="ECO:0000259" key="13">
    <source>
        <dbReference type="PROSITE" id="PS50894"/>
    </source>
</evidence>
<dbReference type="FunFam" id="1.20.120.160:FF:000001">
    <property type="entry name" value="Histidine-containing phosphotransfer protein 1"/>
    <property type="match status" value="1"/>
</dbReference>
<evidence type="ECO:0000256" key="6">
    <source>
        <dbReference type="ARBA" id="ARBA00022554"/>
    </source>
</evidence>
<evidence type="ECO:0000256" key="4">
    <source>
        <dbReference type="ARBA" id="ARBA00009191"/>
    </source>
</evidence>
<comment type="caution">
    <text evidence="14">The sequence shown here is derived from an EMBL/GenBank/DDBJ whole genome shotgun (WGS) entry which is preliminary data.</text>
</comment>
<dbReference type="Gene3D" id="2.120.10.30">
    <property type="entry name" value="TolB, C-terminal domain"/>
    <property type="match status" value="1"/>
</dbReference>
<dbReference type="GO" id="GO:0000160">
    <property type="term" value="P:phosphorelay signal transduction system"/>
    <property type="evidence" value="ECO:0007669"/>
    <property type="project" value="UniProtKB-KW"/>
</dbReference>
<gene>
    <name evidence="14" type="ORF">FRX31_011267</name>
</gene>
<dbReference type="GO" id="GO:0005773">
    <property type="term" value="C:vacuole"/>
    <property type="evidence" value="ECO:0007669"/>
    <property type="project" value="UniProtKB-SubCell"/>
</dbReference>
<keyword evidence="5" id="KW-0963">Cytoplasm</keyword>
<sequence length="432" mass="48486">MVQGFLDEQFIQLEGLQDDANPNFAEEVIGMFFKDSDKVFNEMEKALLGKKSVDYHALDNVIHRLKGSSSSVGAAKILQETITFRNLCREQNVDGCKEALQRVKNEFGNLRPKLETYFQFARQVRPSETASRPQINLPPGIVGPESMAFDCNGEGPYTGVADGRIFKQTAHGWTQFAVTARYRRRALCDGHTNPYLEPICGRPLGLQFNNRTCELYIADAYFGLMKVGRNGGVAKQLVSSVEGTPFRFTNALDIDQETGVVYFTDSSTRFQRRENRRLVLSGDRTARFMRYDPISRRVTVLLKELSFANGVALSKNRDYVLVAETSQRQILRYWLQGPQAGISEVFAQVPGSPDNIKRNARGEFWVGLNNGQTMPSSIDYIIAVRLDGQGRVLERRHGNGIMQSTSEVNENRGTLFVGSVGMPFVGSSHVYY</sequence>
<feature type="domain" description="HPt" evidence="13">
    <location>
        <begin position="21"/>
        <end position="117"/>
    </location>
</feature>
<evidence type="ECO:0000256" key="12">
    <source>
        <dbReference type="PROSITE-ProRule" id="PRU00110"/>
    </source>
</evidence>
<dbReference type="PROSITE" id="PS50894">
    <property type="entry name" value="HPT"/>
    <property type="match status" value="1"/>
</dbReference>
<evidence type="ECO:0000313" key="15">
    <source>
        <dbReference type="Proteomes" id="UP000554482"/>
    </source>
</evidence>
<evidence type="ECO:0000256" key="5">
    <source>
        <dbReference type="ARBA" id="ARBA00022490"/>
    </source>
</evidence>
<keyword evidence="15" id="KW-1185">Reference proteome</keyword>
<keyword evidence="12" id="KW-0597">Phosphoprotein</keyword>
<dbReference type="Pfam" id="PF01627">
    <property type="entry name" value="Hpt"/>
    <property type="match status" value="1"/>
</dbReference>
<dbReference type="InterPro" id="IPR018119">
    <property type="entry name" value="Strictosidine_synth_cons-reg"/>
</dbReference>
<dbReference type="GO" id="GO:0016787">
    <property type="term" value="F:hydrolase activity"/>
    <property type="evidence" value="ECO:0007669"/>
    <property type="project" value="TreeGrafter"/>
</dbReference>
<evidence type="ECO:0000256" key="10">
    <source>
        <dbReference type="ARBA" id="ARBA00023180"/>
    </source>
</evidence>
<keyword evidence="9" id="KW-0902">Two-component regulatory system</keyword>
<dbReference type="Gene3D" id="1.20.120.160">
    <property type="entry name" value="HPT domain"/>
    <property type="match status" value="1"/>
</dbReference>
<dbReference type="InterPro" id="IPR036641">
    <property type="entry name" value="HPT_dom_sf"/>
</dbReference>
<dbReference type="SUPFAM" id="SSF63829">
    <property type="entry name" value="Calcium-dependent phosphotriesterase"/>
    <property type="match status" value="1"/>
</dbReference>
<keyword evidence="8" id="KW-0932">Cytokinin signaling pathway</keyword>
<protein>
    <submittedName>
        <fullName evidence="14">Strictosidine synthase</fullName>
    </submittedName>
</protein>